<dbReference type="Pfam" id="PF01694">
    <property type="entry name" value="Rhomboid"/>
    <property type="match status" value="1"/>
</dbReference>
<evidence type="ECO:0000256" key="3">
    <source>
        <dbReference type="ARBA" id="ARBA00022670"/>
    </source>
</evidence>
<dbReference type="InterPro" id="IPR001876">
    <property type="entry name" value="Znf_RanBP2"/>
</dbReference>
<feature type="transmembrane region" description="Helical" evidence="13">
    <location>
        <begin position="116"/>
        <end position="142"/>
    </location>
</feature>
<evidence type="ECO:0000256" key="8">
    <source>
        <dbReference type="ARBA" id="ARBA00022833"/>
    </source>
</evidence>
<keyword evidence="7" id="KW-0378">Hydrolase</keyword>
<evidence type="ECO:0000256" key="13">
    <source>
        <dbReference type="SAM" id="Phobius"/>
    </source>
</evidence>
<evidence type="ECO:0000256" key="1">
    <source>
        <dbReference type="ARBA" id="ARBA00004141"/>
    </source>
</evidence>
<dbReference type="PANTHER" id="PTHR43066">
    <property type="entry name" value="RHOMBOID-RELATED PROTEIN"/>
    <property type="match status" value="1"/>
</dbReference>
<keyword evidence="9 13" id="KW-1133">Transmembrane helix</keyword>
<dbReference type="GO" id="GO:0004252">
    <property type="term" value="F:serine-type endopeptidase activity"/>
    <property type="evidence" value="ECO:0007669"/>
    <property type="project" value="InterPro"/>
</dbReference>
<dbReference type="GO" id="GO:0006508">
    <property type="term" value="P:proteolysis"/>
    <property type="evidence" value="ECO:0007669"/>
    <property type="project" value="UniProtKB-KW"/>
</dbReference>
<dbReference type="SUPFAM" id="SSF90209">
    <property type="entry name" value="Ran binding protein zinc finger-like"/>
    <property type="match status" value="1"/>
</dbReference>
<protein>
    <recommendedName>
        <fullName evidence="14">RanBP2-type domain-containing protein</fullName>
    </recommendedName>
</protein>
<dbReference type="Gene3D" id="1.20.1540.10">
    <property type="entry name" value="Rhomboid-like"/>
    <property type="match status" value="1"/>
</dbReference>
<evidence type="ECO:0000313" key="16">
    <source>
        <dbReference type="Proteomes" id="UP000077202"/>
    </source>
</evidence>
<dbReference type="AlphaFoldDB" id="A0A176W467"/>
<keyword evidence="5" id="KW-0479">Metal-binding</keyword>
<dbReference type="FunFam" id="1.20.1540.10:FF:000026">
    <property type="entry name" value="Rhomboid-like protein 14, mitochondrial"/>
    <property type="match status" value="1"/>
</dbReference>
<dbReference type="EMBL" id="LVLJ01001899">
    <property type="protein sequence ID" value="OAE27421.1"/>
    <property type="molecule type" value="Genomic_DNA"/>
</dbReference>
<feature type="region of interest" description="Disordered" evidence="12">
    <location>
        <begin position="296"/>
        <end position="326"/>
    </location>
</feature>
<evidence type="ECO:0000256" key="11">
    <source>
        <dbReference type="PROSITE-ProRule" id="PRU00322"/>
    </source>
</evidence>
<evidence type="ECO:0000259" key="14">
    <source>
        <dbReference type="PROSITE" id="PS50199"/>
    </source>
</evidence>
<feature type="transmembrane region" description="Helical" evidence="13">
    <location>
        <begin position="205"/>
        <end position="226"/>
    </location>
</feature>
<name>A0A176W467_MARPO</name>
<dbReference type="PROSITE" id="PS50199">
    <property type="entry name" value="ZF_RANBP2_2"/>
    <property type="match status" value="1"/>
</dbReference>
<dbReference type="GO" id="GO:0016020">
    <property type="term" value="C:membrane"/>
    <property type="evidence" value="ECO:0007669"/>
    <property type="project" value="UniProtKB-SubCell"/>
</dbReference>
<evidence type="ECO:0000313" key="15">
    <source>
        <dbReference type="EMBL" id="OAE27421.1"/>
    </source>
</evidence>
<dbReference type="InterPro" id="IPR035952">
    <property type="entry name" value="Rhomboid-like_sf"/>
</dbReference>
<evidence type="ECO:0000256" key="12">
    <source>
        <dbReference type="SAM" id="MobiDB-lite"/>
    </source>
</evidence>
<dbReference type="InterPro" id="IPR036443">
    <property type="entry name" value="Znf_RanBP2_sf"/>
</dbReference>
<accession>A0A176W467</accession>
<keyword evidence="8" id="KW-0862">Zinc</keyword>
<comment type="similarity">
    <text evidence="2">Belongs to the peptidase S54 family.</text>
</comment>
<feature type="domain" description="RanBP2-type" evidence="14">
    <location>
        <begin position="270"/>
        <end position="299"/>
    </location>
</feature>
<keyword evidence="3" id="KW-0645">Protease</keyword>
<comment type="subcellular location">
    <subcellularLocation>
        <location evidence="1">Membrane</location>
        <topology evidence="1">Multi-pass membrane protein</topology>
    </subcellularLocation>
</comment>
<evidence type="ECO:0000256" key="6">
    <source>
        <dbReference type="ARBA" id="ARBA00022771"/>
    </source>
</evidence>
<feature type="transmembrane region" description="Helical" evidence="13">
    <location>
        <begin position="179"/>
        <end position="199"/>
    </location>
</feature>
<keyword evidence="16" id="KW-1185">Reference proteome</keyword>
<keyword evidence="6 11" id="KW-0863">Zinc-finger</keyword>
<evidence type="ECO:0000256" key="2">
    <source>
        <dbReference type="ARBA" id="ARBA00009045"/>
    </source>
</evidence>
<dbReference type="InterPro" id="IPR022764">
    <property type="entry name" value="Peptidase_S54_rhomboid_dom"/>
</dbReference>
<evidence type="ECO:0000256" key="4">
    <source>
        <dbReference type="ARBA" id="ARBA00022692"/>
    </source>
</evidence>
<dbReference type="Proteomes" id="UP000077202">
    <property type="component" value="Unassembled WGS sequence"/>
</dbReference>
<evidence type="ECO:0000256" key="7">
    <source>
        <dbReference type="ARBA" id="ARBA00022801"/>
    </source>
</evidence>
<dbReference type="PROSITE" id="PS01358">
    <property type="entry name" value="ZF_RANBP2_1"/>
    <property type="match status" value="1"/>
</dbReference>
<feature type="transmembrane region" description="Helical" evidence="13">
    <location>
        <begin position="148"/>
        <end position="167"/>
    </location>
</feature>
<keyword evidence="10 13" id="KW-0472">Membrane</keyword>
<evidence type="ECO:0000256" key="5">
    <source>
        <dbReference type="ARBA" id="ARBA00022723"/>
    </source>
</evidence>
<evidence type="ECO:0000256" key="10">
    <source>
        <dbReference type="ARBA" id="ARBA00023136"/>
    </source>
</evidence>
<dbReference type="PANTHER" id="PTHR43066:SF1">
    <property type="entry name" value="RHOMBOID PROTEIN 2"/>
    <property type="match status" value="1"/>
</dbReference>
<dbReference type="SMART" id="SM00547">
    <property type="entry name" value="ZnF_RBZ"/>
    <property type="match status" value="1"/>
</dbReference>
<dbReference type="Gene3D" id="4.10.1060.10">
    <property type="entry name" value="Zinc finger, RanBP2-type"/>
    <property type="match status" value="1"/>
</dbReference>
<keyword evidence="4 13" id="KW-0812">Transmembrane</keyword>
<dbReference type="Pfam" id="PF00641">
    <property type="entry name" value="Zn_ribbon_RanBP"/>
    <property type="match status" value="1"/>
</dbReference>
<proteinExistence type="inferred from homology"/>
<dbReference type="SUPFAM" id="SSF144091">
    <property type="entry name" value="Rhomboid-like"/>
    <property type="match status" value="1"/>
</dbReference>
<comment type="caution">
    <text evidence="15">The sequence shown here is derived from an EMBL/GenBank/DDBJ whole genome shotgun (WGS) entry which is preliminary data.</text>
</comment>
<organism evidence="15 16">
    <name type="scientific">Marchantia polymorpha subsp. ruderalis</name>
    <dbReference type="NCBI Taxonomy" id="1480154"/>
    <lineage>
        <taxon>Eukaryota</taxon>
        <taxon>Viridiplantae</taxon>
        <taxon>Streptophyta</taxon>
        <taxon>Embryophyta</taxon>
        <taxon>Marchantiophyta</taxon>
        <taxon>Marchantiopsida</taxon>
        <taxon>Marchantiidae</taxon>
        <taxon>Marchantiales</taxon>
        <taxon>Marchantiaceae</taxon>
        <taxon>Marchantia</taxon>
    </lineage>
</organism>
<gene>
    <name evidence="15" type="ORF">AXG93_3911s1030</name>
</gene>
<reference evidence="15" key="1">
    <citation type="submission" date="2016-03" db="EMBL/GenBank/DDBJ databases">
        <title>Mechanisms controlling the formation of the plant cell surface in tip-growing cells are functionally conserved among land plants.</title>
        <authorList>
            <person name="Honkanen S."/>
            <person name="Jones V.A."/>
            <person name="Morieri G."/>
            <person name="Champion C."/>
            <person name="Hetherington A.J."/>
            <person name="Kelly S."/>
            <person name="Saint-Marcoux D."/>
            <person name="Proust H."/>
            <person name="Prescott H."/>
            <person name="Dolan L."/>
        </authorList>
    </citation>
    <scope>NUCLEOTIDE SEQUENCE [LARGE SCALE GENOMIC DNA]</scope>
    <source>
        <tissue evidence="15">Whole gametophyte</tissue>
    </source>
</reference>
<evidence type="ECO:0000256" key="9">
    <source>
        <dbReference type="ARBA" id="ARBA00022989"/>
    </source>
</evidence>
<dbReference type="GO" id="GO:0008270">
    <property type="term" value="F:zinc ion binding"/>
    <property type="evidence" value="ECO:0007669"/>
    <property type="project" value="UniProtKB-KW"/>
</dbReference>
<sequence>MNRGRNRRVGGGNGMLYMLALHAASQFMQLPRKPPVTATLILANTIVHLRPGVLDLVLPTVQEVCLNPYRVLKDWDARRLLLSAFYHVDDAHLVYNMISLLWKGVQLEGSMGSKKFAGMVGVLLGLSHGLVVVSAKFLYSFADNPGPMYSECAVGFSAVLFALKMVLNWNSPDYTNVYGVLIPSRYAAWAELFFIQMFVPGTSFLGHLCGVVAGLIYINGSFLLSGTRAPVGWVKKVLQRPISLLLWPFTRFGNSSRRGRTYGRGLARGATGVWRCLVCTYDNRSTSHECDMCGAPRGSAREHSVGETEPSAPPWPEEDFDASPPTIEDLRRARLARFNNRAR</sequence>